<evidence type="ECO:0000313" key="7">
    <source>
        <dbReference type="Proteomes" id="UP000562929"/>
    </source>
</evidence>
<dbReference type="GO" id="GO:0045174">
    <property type="term" value="F:glutathione dehydrogenase (ascorbate) activity"/>
    <property type="evidence" value="ECO:0007669"/>
    <property type="project" value="UniProtKB-ARBA"/>
</dbReference>
<dbReference type="InterPro" id="IPR050983">
    <property type="entry name" value="GST_Omega/HSP26"/>
</dbReference>
<dbReference type="GO" id="GO:0005737">
    <property type="term" value="C:cytoplasm"/>
    <property type="evidence" value="ECO:0007669"/>
    <property type="project" value="InterPro"/>
</dbReference>
<evidence type="ECO:0000256" key="3">
    <source>
        <dbReference type="SAM" id="MobiDB-lite"/>
    </source>
</evidence>
<feature type="domain" description="GST N-terminal" evidence="4">
    <location>
        <begin position="28"/>
        <end position="107"/>
    </location>
</feature>
<evidence type="ECO:0000259" key="5">
    <source>
        <dbReference type="PROSITE" id="PS50405"/>
    </source>
</evidence>
<dbReference type="CDD" id="cd00570">
    <property type="entry name" value="GST_N_family"/>
    <property type="match status" value="1"/>
</dbReference>
<protein>
    <submittedName>
        <fullName evidence="6">Glutathione s-transferase</fullName>
    </submittedName>
</protein>
<evidence type="ECO:0000259" key="4">
    <source>
        <dbReference type="PROSITE" id="PS50404"/>
    </source>
</evidence>
<dbReference type="EMBL" id="JAACLJ010000006">
    <property type="protein sequence ID" value="KAF4584165.1"/>
    <property type="molecule type" value="Genomic_DNA"/>
</dbReference>
<dbReference type="Pfam" id="PF13417">
    <property type="entry name" value="GST_N_3"/>
    <property type="match status" value="1"/>
</dbReference>
<dbReference type="InterPro" id="IPR036282">
    <property type="entry name" value="Glutathione-S-Trfase_C_sf"/>
</dbReference>
<evidence type="ECO:0000313" key="6">
    <source>
        <dbReference type="EMBL" id="KAF4584165.1"/>
    </source>
</evidence>
<dbReference type="InterPro" id="IPR040079">
    <property type="entry name" value="Glutathione_S-Trfase"/>
</dbReference>
<dbReference type="Proteomes" id="UP000562929">
    <property type="component" value="Unassembled WGS sequence"/>
</dbReference>
<dbReference type="PANTHER" id="PTHR43968">
    <property type="match status" value="1"/>
</dbReference>
<sequence length="262" mass="29490">MAAVVDSESTKGPSGEASKLAAQHAAEHPLKLYGAWFCPFVQRVWITLHEKNMAYQYVEIDPYDKSPSFLALNPRGLVPTLVKDGSRPLFESNIICEYLDDVCQDGPKLLPAEPYQRALARLWIDHVGSRIAPAFYRILKHQPDKDYSLEEAWAELRRQVEAFVNEMEPRGPWFLGDKISLVDISLMPWAHRLWLLARYKPSGEGFPDGGDGDVWARWAVWVEAALGRQSVRETSSDDESYLRRLAGVTTGSEVTKGGQKSS</sequence>
<dbReference type="PROSITE" id="PS50405">
    <property type="entry name" value="GST_CTER"/>
    <property type="match status" value="1"/>
</dbReference>
<reference evidence="6 7" key="1">
    <citation type="journal article" date="2020" name="G3 (Bethesda)">
        <title>Genetic Underpinnings of Host Manipulation by Ophiocordyceps as Revealed by Comparative Transcriptomics.</title>
        <authorList>
            <person name="Will I."/>
            <person name="Das B."/>
            <person name="Trinh T."/>
            <person name="Brachmann A."/>
            <person name="Ohm R.A."/>
            <person name="de Bekker C."/>
        </authorList>
    </citation>
    <scope>NUCLEOTIDE SEQUENCE [LARGE SCALE GENOMIC DNA]</scope>
    <source>
        <strain evidence="6 7">EC05</strain>
    </source>
</reference>
<gene>
    <name evidence="6" type="ORF">GQ602_005538</name>
</gene>
<comment type="caution">
    <text evidence="6">The sequence shown here is derived from an EMBL/GenBank/DDBJ whole genome shotgun (WGS) entry which is preliminary data.</text>
</comment>
<dbReference type="AlphaFoldDB" id="A0A8H4Q3W3"/>
<accession>A0A8H4Q3W3</accession>
<dbReference type="InterPro" id="IPR004045">
    <property type="entry name" value="Glutathione_S-Trfase_N"/>
</dbReference>
<dbReference type="Gene3D" id="3.40.30.10">
    <property type="entry name" value="Glutaredoxin"/>
    <property type="match status" value="1"/>
</dbReference>
<keyword evidence="6" id="KW-0808">Transferase</keyword>
<dbReference type="InterPro" id="IPR010987">
    <property type="entry name" value="Glutathione-S-Trfase_C-like"/>
</dbReference>
<dbReference type="GO" id="GO:0004364">
    <property type="term" value="F:glutathione transferase activity"/>
    <property type="evidence" value="ECO:0007669"/>
    <property type="project" value="InterPro"/>
</dbReference>
<name>A0A8H4Q3W3_9HYPO</name>
<dbReference type="InterPro" id="IPR036249">
    <property type="entry name" value="Thioredoxin-like_sf"/>
</dbReference>
<dbReference type="CDD" id="cd00299">
    <property type="entry name" value="GST_C_family"/>
    <property type="match status" value="1"/>
</dbReference>
<keyword evidence="7" id="KW-1185">Reference proteome</keyword>
<dbReference type="OrthoDB" id="4951845at2759"/>
<dbReference type="SUPFAM" id="SSF52833">
    <property type="entry name" value="Thioredoxin-like"/>
    <property type="match status" value="1"/>
</dbReference>
<evidence type="ECO:0000256" key="1">
    <source>
        <dbReference type="ARBA" id="ARBA00007409"/>
    </source>
</evidence>
<dbReference type="InterPro" id="IPR005442">
    <property type="entry name" value="GST_omega"/>
</dbReference>
<proteinExistence type="inferred from homology"/>
<feature type="domain" description="GST C-terminal" evidence="5">
    <location>
        <begin position="113"/>
        <end position="248"/>
    </location>
</feature>
<comment type="similarity">
    <text evidence="1">Belongs to the GST superfamily.</text>
</comment>
<dbReference type="SUPFAM" id="SSF47616">
    <property type="entry name" value="GST C-terminal domain-like"/>
    <property type="match status" value="1"/>
</dbReference>
<dbReference type="Gene3D" id="1.20.1050.10">
    <property type="match status" value="1"/>
</dbReference>
<dbReference type="SFLD" id="SFLDG00358">
    <property type="entry name" value="Main_(cytGST)"/>
    <property type="match status" value="1"/>
</dbReference>
<dbReference type="Pfam" id="PF13410">
    <property type="entry name" value="GST_C_2"/>
    <property type="match status" value="1"/>
</dbReference>
<evidence type="ECO:0000256" key="2">
    <source>
        <dbReference type="ARBA" id="ARBA00023002"/>
    </source>
</evidence>
<dbReference type="PRINTS" id="PR01625">
    <property type="entry name" value="GSTRNSFRASEO"/>
</dbReference>
<feature type="region of interest" description="Disordered" evidence="3">
    <location>
        <begin position="1"/>
        <end position="20"/>
    </location>
</feature>
<dbReference type="PROSITE" id="PS50404">
    <property type="entry name" value="GST_NTER"/>
    <property type="match status" value="1"/>
</dbReference>
<keyword evidence="2" id="KW-0560">Oxidoreductase</keyword>
<dbReference type="PANTHER" id="PTHR43968:SF13">
    <property type="entry name" value="GLUTATHIONE TRANSFERASE OMEGA-1"/>
    <property type="match status" value="1"/>
</dbReference>
<organism evidence="6 7">
    <name type="scientific">Ophiocordyceps camponoti-floridani</name>
    <dbReference type="NCBI Taxonomy" id="2030778"/>
    <lineage>
        <taxon>Eukaryota</taxon>
        <taxon>Fungi</taxon>
        <taxon>Dikarya</taxon>
        <taxon>Ascomycota</taxon>
        <taxon>Pezizomycotina</taxon>
        <taxon>Sordariomycetes</taxon>
        <taxon>Hypocreomycetidae</taxon>
        <taxon>Hypocreales</taxon>
        <taxon>Ophiocordycipitaceae</taxon>
        <taxon>Ophiocordyceps</taxon>
    </lineage>
</organism>
<dbReference type="SFLD" id="SFLDS00019">
    <property type="entry name" value="Glutathione_Transferase_(cytos"/>
    <property type="match status" value="1"/>
</dbReference>